<dbReference type="SUPFAM" id="SSF46955">
    <property type="entry name" value="Putative DNA-binding domain"/>
    <property type="match status" value="1"/>
</dbReference>
<sequence>MEKPTRAEQKFAKAAMSELDKMNGKKKIPRVYLSIQSSVSEQMEAVEIPPYVVQYLKFLLENMAEGKAVQVSPIEAELTTQEAADLLGVSRPFLVKLLEQGKIPFKKVGAHRRVSLEDLLLYEHAQKAIREKQLNFIASQAQDLNIGYEL</sequence>
<dbReference type="InterPro" id="IPR009061">
    <property type="entry name" value="DNA-bd_dom_put_sf"/>
</dbReference>
<reference evidence="2 3" key="1">
    <citation type="submission" date="2019-01" db="EMBL/GenBank/DDBJ databases">
        <title>Filimonas sp. strain TTM-71.</title>
        <authorList>
            <person name="Chen W.-M."/>
        </authorList>
    </citation>
    <scope>NUCLEOTIDE SEQUENCE [LARGE SCALE GENOMIC DNA]</scope>
    <source>
        <strain evidence="2 3">TTM-71</strain>
    </source>
</reference>
<dbReference type="OrthoDB" id="26212at2"/>
<accession>A0A4Q1D667</accession>
<evidence type="ECO:0000313" key="2">
    <source>
        <dbReference type="EMBL" id="RXK83959.1"/>
    </source>
</evidence>
<evidence type="ECO:0000313" key="3">
    <source>
        <dbReference type="Proteomes" id="UP000290545"/>
    </source>
</evidence>
<evidence type="ECO:0000259" key="1">
    <source>
        <dbReference type="Pfam" id="PF12728"/>
    </source>
</evidence>
<feature type="domain" description="Helix-turn-helix" evidence="1">
    <location>
        <begin position="78"/>
        <end position="122"/>
    </location>
</feature>
<dbReference type="NCBIfam" id="TIGR01764">
    <property type="entry name" value="excise"/>
    <property type="match status" value="1"/>
</dbReference>
<gene>
    <name evidence="2" type="ORF">ESB13_14415</name>
</gene>
<keyword evidence="3" id="KW-1185">Reference proteome</keyword>
<proteinExistence type="predicted"/>
<dbReference type="Proteomes" id="UP000290545">
    <property type="component" value="Unassembled WGS sequence"/>
</dbReference>
<dbReference type="InterPro" id="IPR041657">
    <property type="entry name" value="HTH_17"/>
</dbReference>
<dbReference type="Pfam" id="PF12728">
    <property type="entry name" value="HTH_17"/>
    <property type="match status" value="1"/>
</dbReference>
<name>A0A4Q1D667_9BACT</name>
<organism evidence="2 3">
    <name type="scientific">Filimonas effusa</name>
    <dbReference type="NCBI Taxonomy" id="2508721"/>
    <lineage>
        <taxon>Bacteria</taxon>
        <taxon>Pseudomonadati</taxon>
        <taxon>Bacteroidota</taxon>
        <taxon>Chitinophagia</taxon>
        <taxon>Chitinophagales</taxon>
        <taxon>Chitinophagaceae</taxon>
        <taxon>Filimonas</taxon>
    </lineage>
</organism>
<protein>
    <submittedName>
        <fullName evidence="2">Helix-turn-helix domain-containing protein</fullName>
    </submittedName>
</protein>
<dbReference type="AlphaFoldDB" id="A0A4Q1D667"/>
<dbReference type="EMBL" id="SDHZ01000002">
    <property type="protein sequence ID" value="RXK83959.1"/>
    <property type="molecule type" value="Genomic_DNA"/>
</dbReference>
<comment type="caution">
    <text evidence="2">The sequence shown here is derived from an EMBL/GenBank/DDBJ whole genome shotgun (WGS) entry which is preliminary data.</text>
</comment>
<dbReference type="InterPro" id="IPR010093">
    <property type="entry name" value="SinI_DNA-bd"/>
</dbReference>
<dbReference type="GO" id="GO:0003677">
    <property type="term" value="F:DNA binding"/>
    <property type="evidence" value="ECO:0007669"/>
    <property type="project" value="InterPro"/>
</dbReference>